<feature type="compositionally biased region" description="Low complexity" evidence="1">
    <location>
        <begin position="1212"/>
        <end position="1228"/>
    </location>
</feature>
<proteinExistence type="predicted"/>
<feature type="compositionally biased region" description="Polar residues" evidence="1">
    <location>
        <begin position="920"/>
        <end position="929"/>
    </location>
</feature>
<feature type="compositionally biased region" description="Basic and acidic residues" evidence="1">
    <location>
        <begin position="122"/>
        <end position="135"/>
    </location>
</feature>
<keyword evidence="3" id="KW-1185">Reference proteome</keyword>
<feature type="compositionally biased region" description="Polar residues" evidence="1">
    <location>
        <begin position="65"/>
        <end position="79"/>
    </location>
</feature>
<feature type="region of interest" description="Disordered" evidence="1">
    <location>
        <begin position="585"/>
        <end position="818"/>
    </location>
</feature>
<feature type="compositionally biased region" description="Basic and acidic residues" evidence="1">
    <location>
        <begin position="759"/>
        <end position="775"/>
    </location>
</feature>
<dbReference type="EMBL" id="BMAT01013694">
    <property type="protein sequence ID" value="GFS18443.1"/>
    <property type="molecule type" value="Genomic_DNA"/>
</dbReference>
<feature type="compositionally biased region" description="Polar residues" evidence="1">
    <location>
        <begin position="710"/>
        <end position="720"/>
    </location>
</feature>
<feature type="region of interest" description="Disordered" evidence="1">
    <location>
        <begin position="1105"/>
        <end position="1634"/>
    </location>
</feature>
<feature type="compositionally biased region" description="Polar residues" evidence="1">
    <location>
        <begin position="1229"/>
        <end position="1240"/>
    </location>
</feature>
<feature type="compositionally biased region" description="Polar residues" evidence="1">
    <location>
        <begin position="265"/>
        <end position="275"/>
    </location>
</feature>
<feature type="compositionally biased region" description="Polar residues" evidence="1">
    <location>
        <begin position="1352"/>
        <end position="1368"/>
    </location>
</feature>
<name>A0AAV4J9U2_9GAST</name>
<feature type="region of interest" description="Disordered" evidence="1">
    <location>
        <begin position="830"/>
        <end position="1055"/>
    </location>
</feature>
<feature type="compositionally biased region" description="Polar residues" evidence="1">
    <location>
        <begin position="894"/>
        <end position="904"/>
    </location>
</feature>
<feature type="compositionally biased region" description="Basic and acidic residues" evidence="1">
    <location>
        <begin position="659"/>
        <end position="677"/>
    </location>
</feature>
<feature type="region of interest" description="Disordered" evidence="1">
    <location>
        <begin position="65"/>
        <end position="140"/>
    </location>
</feature>
<organism evidence="2 3">
    <name type="scientific">Elysia marginata</name>
    <dbReference type="NCBI Taxonomy" id="1093978"/>
    <lineage>
        <taxon>Eukaryota</taxon>
        <taxon>Metazoa</taxon>
        <taxon>Spiralia</taxon>
        <taxon>Lophotrochozoa</taxon>
        <taxon>Mollusca</taxon>
        <taxon>Gastropoda</taxon>
        <taxon>Heterobranchia</taxon>
        <taxon>Euthyneura</taxon>
        <taxon>Panpulmonata</taxon>
        <taxon>Sacoglossa</taxon>
        <taxon>Placobranchoidea</taxon>
        <taxon>Plakobranchidae</taxon>
        <taxon>Elysia</taxon>
    </lineage>
</organism>
<evidence type="ECO:0000256" key="1">
    <source>
        <dbReference type="SAM" id="MobiDB-lite"/>
    </source>
</evidence>
<feature type="compositionally biased region" description="Polar residues" evidence="1">
    <location>
        <begin position="1872"/>
        <end position="1886"/>
    </location>
</feature>
<gene>
    <name evidence="2" type="ORF">ElyMa_006848100</name>
</gene>
<feature type="compositionally biased region" description="Low complexity" evidence="1">
    <location>
        <begin position="390"/>
        <end position="402"/>
    </location>
</feature>
<feature type="compositionally biased region" description="Polar residues" evidence="1">
    <location>
        <begin position="776"/>
        <end position="798"/>
    </location>
</feature>
<protein>
    <submittedName>
        <fullName evidence="2">Uncharacterized protein</fullName>
    </submittedName>
</protein>
<feature type="compositionally biased region" description="Polar residues" evidence="1">
    <location>
        <begin position="1040"/>
        <end position="1050"/>
    </location>
</feature>
<feature type="compositionally biased region" description="Low complexity" evidence="1">
    <location>
        <begin position="1187"/>
        <end position="1199"/>
    </location>
</feature>
<feature type="region of interest" description="Disordered" evidence="1">
    <location>
        <begin position="265"/>
        <end position="531"/>
    </location>
</feature>
<feature type="compositionally biased region" description="Basic and acidic residues" evidence="1">
    <location>
        <begin position="1269"/>
        <end position="1286"/>
    </location>
</feature>
<feature type="compositionally biased region" description="Basic and acidic residues" evidence="1">
    <location>
        <begin position="1761"/>
        <end position="1776"/>
    </location>
</feature>
<accession>A0AAV4J9U2</accession>
<feature type="compositionally biased region" description="Basic and acidic residues" evidence="1">
    <location>
        <begin position="277"/>
        <end position="286"/>
    </location>
</feature>
<feature type="compositionally biased region" description="Basic residues" evidence="1">
    <location>
        <begin position="1242"/>
        <end position="1252"/>
    </location>
</feature>
<evidence type="ECO:0000313" key="3">
    <source>
        <dbReference type="Proteomes" id="UP000762676"/>
    </source>
</evidence>
<feature type="compositionally biased region" description="Polar residues" evidence="1">
    <location>
        <begin position="1837"/>
        <end position="1854"/>
    </location>
</feature>
<feature type="compositionally biased region" description="Polar residues" evidence="1">
    <location>
        <begin position="1686"/>
        <end position="1704"/>
    </location>
</feature>
<feature type="compositionally biased region" description="Basic and acidic residues" evidence="1">
    <location>
        <begin position="503"/>
        <end position="512"/>
    </location>
</feature>
<dbReference type="Proteomes" id="UP000762676">
    <property type="component" value="Unassembled WGS sequence"/>
</dbReference>
<feature type="compositionally biased region" description="Polar residues" evidence="1">
    <location>
        <begin position="1385"/>
        <end position="1403"/>
    </location>
</feature>
<reference evidence="2 3" key="1">
    <citation type="journal article" date="2021" name="Elife">
        <title>Chloroplast acquisition without the gene transfer in kleptoplastic sea slugs, Plakobranchus ocellatus.</title>
        <authorList>
            <person name="Maeda T."/>
            <person name="Takahashi S."/>
            <person name="Yoshida T."/>
            <person name="Shimamura S."/>
            <person name="Takaki Y."/>
            <person name="Nagai Y."/>
            <person name="Toyoda A."/>
            <person name="Suzuki Y."/>
            <person name="Arimoto A."/>
            <person name="Ishii H."/>
            <person name="Satoh N."/>
            <person name="Nishiyama T."/>
            <person name="Hasebe M."/>
            <person name="Maruyama T."/>
            <person name="Minagawa J."/>
            <person name="Obokata J."/>
            <person name="Shigenobu S."/>
        </authorList>
    </citation>
    <scope>NUCLEOTIDE SEQUENCE [LARGE SCALE GENOMIC DNA]</scope>
</reference>
<feature type="compositionally biased region" description="Basic and acidic residues" evidence="1">
    <location>
        <begin position="294"/>
        <end position="306"/>
    </location>
</feature>
<feature type="compositionally biased region" description="Basic and acidic residues" evidence="1">
    <location>
        <begin position="1105"/>
        <end position="1118"/>
    </location>
</feature>
<feature type="compositionally biased region" description="Basic and acidic residues" evidence="1">
    <location>
        <begin position="935"/>
        <end position="959"/>
    </location>
</feature>
<feature type="compositionally biased region" description="Basic and acidic residues" evidence="1">
    <location>
        <begin position="799"/>
        <end position="818"/>
    </location>
</feature>
<feature type="compositionally biased region" description="Polar residues" evidence="1">
    <location>
        <begin position="1475"/>
        <end position="1488"/>
    </location>
</feature>
<feature type="compositionally biased region" description="Basic and acidic residues" evidence="1">
    <location>
        <begin position="606"/>
        <end position="617"/>
    </location>
</feature>
<feature type="compositionally biased region" description="Polar residues" evidence="1">
    <location>
        <begin position="1812"/>
        <end position="1822"/>
    </location>
</feature>
<feature type="region of interest" description="Disordered" evidence="1">
    <location>
        <begin position="1670"/>
        <end position="1903"/>
    </location>
</feature>
<sequence length="2442" mass="263681">MEKKAEQCETKSLDLQTSISSKRLNKLALLLHSAQVRRSSNDDIKPNLIPKSVKFLITRALKTSQGSNDRTDGFNTDNNCGADKGYEEENEESDFDNVSDMELSDESPDVVPSEKSVKKKPEKSNGVDTMKDLRGSGESTKVNGLHALLPKTTNHLDKTANEKIKRTSPLKPNTLTKSAHNKNAKLDTAVSKLLSSLQKANPKSKKQNNHLLVEANENSDASDSEILDGSVKATPNGVPDKVSPLKKDGSIKNTKLISIPLTNSSKKVKTNTSVHVNKVENNKGPKENASLTKGLDKLEEPGEKADNASSKAGSKKIEMDLSSDESSLCSLDSDNEGMLSDVDPDDATIPEPTISKERPAAEMKNEAKLDKVTKVFENETISKPQRRRSASVSSLSSSSSSSDESDGEGENGSSRGLPSRQSSVVDDVMTEDVAVNDAGDKEAVSLEDIFDFMGNPSPLSPMPLTPCPRSRTVSEASGFEETEVMQSVSESHEMAGSSQGQHTENDTEDKSCKTGTPTVAEEPASGHVVEVDEQDCGLVNKDTTKDFVEECETVATERHDSSSVSLSSTVPADLATGLKLHSPTGAEIKQVNESERLPSGNDVVDDPEKIKVAHADTEGGDISRSPESSLGKSKSPHMLRQITTRLSLGFVPSDSVVNEDDHLPSAEGDSLRDEEKGVPSMSRAESETSVSDKACHGETCQPGVDDNKQDQTSSSSSAGQNVERETNKLVSQESSGKDASDSRGGLDSPKHLNTSCQKSIEEESKSTSEKDDGDVTRSQTRLLTDSSSEQNDKSPQVSDKNEHQNAPRGMDDSSKCTLEDSYPLIELYVIKSPPMPVVGKQTRPPHSSPGDKVDEDSSDIGAGEDKATKNSNATMVTPLRMTRRRSSRLSSASDNCDQELSPSNKVPRRKTSQMGKILTQCPQEGSTSPGGPDSNEAKTTAEAERVVKTTEIDNVKELRNSPLATRERRRTRSSSVAGRADQSEEGGRGCAMESVGTRRTRRSGRLSSAESKKLKSPLSLSKTEGNKRGEIDAPDKTSSEHTGSVDNATVKSGPASANAVVNVSPKHDLSISLDHNYVGLLPTKVTTLNQEPILSEVQEVASLGETEKQDKYREELVKSRQKRLSGTSNVEKSTYMKEEGAVGHQAAPVTKGNKKGHKAEDEGTAGTGTAESRRGSALTRKTQMEIAAQQLARMLMAAKASHKKKSELARTKAASAPSACKDAAASKSQGSIKTEGNVSVTKRGRGRPRKKPLVSEKNGDVSTTASRQSKQEESQPERVKKEDKTPVAKGKNNGTESDLDTSSLSSDSDNDVEKGKQPKKKLNLKATRLVQSRKRRVGSASQKGTESEKCSPHNQPQQQQVETPSLQNKILPALSSSDSEDESPKTGTKANPVQQSEISSPGNQKFVPAQETMAPTASALPNCDLEGEKETSEPGKAFQQSAKDEQDGLRTKTSRHIAEEQLTAGSELAREEGENTPQVETLSITADSGQAAKAFGDSKLNRTQLRSSKMLEDEEGGRKVENKQIMSGRKDRKSLGNANPGTEGLRIKSKEFISSSSDDDDDGDGVDRVKISGNKKPAGKEKSTKETRDDGDDGDGVKLCGTDKFSEKEETVKERLGSCHQSESSKPCEIGARNECNGSGNDDFLSKRLSRFPHLFSSFVPSQFSAFRVTKSPKGKSTPGKEQRVSDTGNLPQSVELNHVNSALSVGDRGDKSNGEDPSLVISAGAKDVKKPSTEKLSASTIGEEDKSENAFDTSSISAREQVRGHAESRTSYDDRSDSEEEEERPLYITETVGSDHDGADELSAFTDTKGDYSSKSNNTGKTVIDSDGGSQPELPSCNTGSENNSPTDLQGGTSPKPACVAESLDEPSGLTLVNQSADDGEGSQNKATAKKERKRKTPSLETSGKILSSAVDSGINKGLKSYCSKLEEIFSFFRVTRCLSPLPRSPSPKKLCRDDDEDLSNSCENLVQFSSAAPDKAVIVTPAVTRVPLVKPRMTDIADGETYGSGDCSGQEDEDVAVPVTAGNSGVVEGSAVGRRSRSLDTTSVSFSQQMLQARKLLTARRKMADSGFLTPYAAVLNDLQQFASKGGDVAATASCVLTRFDGREVKPFLALLPQLLVEFMNNQKEEDILSKVYAACDEIGSIIDAVFASPSELRLAKIVSHLAAMDKGYDNSSVMGAIWNEVFKQEKPHSQLSVLSYCRLFTLLCMENGDVEQVRVLVYNVAWCGHLPLWPCLATIIGVWPQVFDSSSLGSSEPIMRVLACMLRSTYSQEPEMLSKVCQVTQRLCRWELKEKGSEATQVLKSLKDRLALLADKDTDHSVPGQMFAIEKAMELLFVSQGDEWTNKHFFRGMMVSVAMRWHLDSGEETKLNPALVIAHFKVFRAVTAVFPLIPDTVSHLGGQVFSRFLRTKKSKVIKNRKLAKNVTWAAMNVLMESSDSSLL</sequence>
<feature type="compositionally biased region" description="Basic and acidic residues" evidence="1">
    <location>
        <begin position="354"/>
        <end position="377"/>
    </location>
</feature>
<feature type="compositionally biased region" description="Basic and acidic residues" evidence="1">
    <location>
        <begin position="1024"/>
        <end position="1039"/>
    </location>
</feature>
<evidence type="ECO:0000313" key="2">
    <source>
        <dbReference type="EMBL" id="GFS18443.1"/>
    </source>
</evidence>
<feature type="compositionally biased region" description="Acidic residues" evidence="1">
    <location>
        <begin position="86"/>
        <end position="108"/>
    </location>
</feature>
<feature type="compositionally biased region" description="Basic and acidic residues" evidence="1">
    <location>
        <begin position="1578"/>
        <end position="1588"/>
    </location>
</feature>
<feature type="region of interest" description="Disordered" evidence="1">
    <location>
        <begin position="198"/>
        <end position="249"/>
    </location>
</feature>
<comment type="caution">
    <text evidence="2">The sequence shown here is derived from an EMBL/GenBank/DDBJ whole genome shotgun (WGS) entry which is preliminary data.</text>
</comment>
<feature type="compositionally biased region" description="Basic and acidic residues" evidence="1">
    <location>
        <begin position="1604"/>
        <end position="1617"/>
    </location>
</feature>